<dbReference type="OrthoDB" id="429145at2759"/>
<feature type="region of interest" description="Disordered" evidence="1">
    <location>
        <begin position="1"/>
        <end position="95"/>
    </location>
</feature>
<dbReference type="Gene3D" id="3.10.200.10">
    <property type="entry name" value="Alpha carbonic anhydrase"/>
    <property type="match status" value="1"/>
</dbReference>
<dbReference type="Proteomes" id="UP000886998">
    <property type="component" value="Unassembled WGS sequence"/>
</dbReference>
<keyword evidence="4" id="KW-1185">Reference proteome</keyword>
<feature type="domain" description="Alpha-carbonic anhydrase" evidence="2">
    <location>
        <begin position="10"/>
        <end position="46"/>
    </location>
</feature>
<protein>
    <recommendedName>
        <fullName evidence="2">Alpha-carbonic anhydrase domain-containing protein</fullName>
    </recommendedName>
</protein>
<evidence type="ECO:0000256" key="1">
    <source>
        <dbReference type="SAM" id="MobiDB-lite"/>
    </source>
</evidence>
<dbReference type="AlphaFoldDB" id="A0A8X7CUI8"/>
<reference evidence="3" key="1">
    <citation type="submission" date="2020-08" db="EMBL/GenBank/DDBJ databases">
        <title>Multicomponent nature underlies the extraordinary mechanical properties of spider dragline silk.</title>
        <authorList>
            <person name="Kono N."/>
            <person name="Nakamura H."/>
            <person name="Mori M."/>
            <person name="Yoshida Y."/>
            <person name="Ohtoshi R."/>
            <person name="Malay A.D."/>
            <person name="Moran D.A.P."/>
            <person name="Tomita M."/>
            <person name="Numata K."/>
            <person name="Arakawa K."/>
        </authorList>
    </citation>
    <scope>NUCLEOTIDE SEQUENCE</scope>
</reference>
<name>A0A8X7CUI8_9ARAC</name>
<evidence type="ECO:0000313" key="3">
    <source>
        <dbReference type="EMBL" id="GFY78517.1"/>
    </source>
</evidence>
<feature type="compositionally biased region" description="Polar residues" evidence="1">
    <location>
        <begin position="56"/>
        <end position="70"/>
    </location>
</feature>
<proteinExistence type="predicted"/>
<dbReference type="InterPro" id="IPR001148">
    <property type="entry name" value="CA_dom"/>
</dbReference>
<dbReference type="SUPFAM" id="SSF51069">
    <property type="entry name" value="Carbonic anhydrase"/>
    <property type="match status" value="1"/>
</dbReference>
<evidence type="ECO:0000259" key="2">
    <source>
        <dbReference type="Pfam" id="PF00194"/>
    </source>
</evidence>
<gene>
    <name evidence="3" type="ORF">TNIN_198761</name>
</gene>
<dbReference type="Pfam" id="PF00194">
    <property type="entry name" value="Carb_anhydrase"/>
    <property type="match status" value="1"/>
</dbReference>
<comment type="caution">
    <text evidence="3">The sequence shown here is derived from an EMBL/GenBank/DDBJ whole genome shotgun (WGS) entry which is preliminary data.</text>
</comment>
<evidence type="ECO:0000313" key="4">
    <source>
        <dbReference type="Proteomes" id="UP000886998"/>
    </source>
</evidence>
<organism evidence="3 4">
    <name type="scientific">Trichonephila inaurata madagascariensis</name>
    <dbReference type="NCBI Taxonomy" id="2747483"/>
    <lineage>
        <taxon>Eukaryota</taxon>
        <taxon>Metazoa</taxon>
        <taxon>Ecdysozoa</taxon>
        <taxon>Arthropoda</taxon>
        <taxon>Chelicerata</taxon>
        <taxon>Arachnida</taxon>
        <taxon>Araneae</taxon>
        <taxon>Araneomorphae</taxon>
        <taxon>Entelegynae</taxon>
        <taxon>Araneoidea</taxon>
        <taxon>Nephilidae</taxon>
        <taxon>Trichonephila</taxon>
        <taxon>Trichonephila inaurata</taxon>
    </lineage>
</organism>
<dbReference type="EMBL" id="BMAV01023043">
    <property type="protein sequence ID" value="GFY78517.1"/>
    <property type="molecule type" value="Genomic_DNA"/>
</dbReference>
<dbReference type="InterPro" id="IPR036398">
    <property type="entry name" value="CA_dom_sf"/>
</dbReference>
<sequence length="147" mass="15821">MADWGYEPHNGPDTWASKYPQAGGQNQSPVDIVTSSVQPRSFDSLFPGNMGRPSARPSSTLDVDGGSTSRDATRISPAGPCLIPTSWSSSTATGGATPLRIRAHHRREIVCGRAPFRPLEQGEVCYLHGCGSITYWPYCDRCLPRGG</sequence>
<accession>A0A8X7CUI8</accession>
<feature type="compositionally biased region" description="Low complexity" evidence="1">
    <location>
        <begin position="85"/>
        <end position="95"/>
    </location>
</feature>
<feature type="compositionally biased region" description="Polar residues" evidence="1">
    <location>
        <begin position="23"/>
        <end position="41"/>
    </location>
</feature>